<name>A0ABV0SIG8_9TELE</name>
<proteinExistence type="predicted"/>
<comment type="caution">
    <text evidence="2">The sequence shown here is derived from an EMBL/GenBank/DDBJ whole genome shotgun (WGS) entry which is preliminary data.</text>
</comment>
<keyword evidence="3" id="KW-1185">Reference proteome</keyword>
<gene>
    <name evidence="2" type="ORF">ILYODFUR_001940</name>
</gene>
<feature type="signal peptide" evidence="1">
    <location>
        <begin position="1"/>
        <end position="26"/>
    </location>
</feature>
<keyword evidence="1" id="KW-0732">Signal</keyword>
<evidence type="ECO:0000256" key="1">
    <source>
        <dbReference type="SAM" id="SignalP"/>
    </source>
</evidence>
<dbReference type="EMBL" id="JAHRIQ010000088">
    <property type="protein sequence ID" value="MEQ2220109.1"/>
    <property type="molecule type" value="Genomic_DNA"/>
</dbReference>
<feature type="chain" id="PRO_5046081923" description="Secreted protein" evidence="1">
    <location>
        <begin position="27"/>
        <end position="72"/>
    </location>
</feature>
<evidence type="ECO:0008006" key="4">
    <source>
        <dbReference type="Google" id="ProtNLM"/>
    </source>
</evidence>
<sequence length="72" mass="8119">MSKNVLGNKAFLILILICTHSWEIRSALTRTVNRRGSLPGQQLRFSASRKLEIIQADFALSSPGQEEETRSF</sequence>
<accession>A0ABV0SIG8</accession>
<organism evidence="2 3">
    <name type="scientific">Ilyodon furcidens</name>
    <name type="common">goldbreast splitfin</name>
    <dbReference type="NCBI Taxonomy" id="33524"/>
    <lineage>
        <taxon>Eukaryota</taxon>
        <taxon>Metazoa</taxon>
        <taxon>Chordata</taxon>
        <taxon>Craniata</taxon>
        <taxon>Vertebrata</taxon>
        <taxon>Euteleostomi</taxon>
        <taxon>Actinopterygii</taxon>
        <taxon>Neopterygii</taxon>
        <taxon>Teleostei</taxon>
        <taxon>Neoteleostei</taxon>
        <taxon>Acanthomorphata</taxon>
        <taxon>Ovalentaria</taxon>
        <taxon>Atherinomorphae</taxon>
        <taxon>Cyprinodontiformes</taxon>
        <taxon>Goodeidae</taxon>
        <taxon>Ilyodon</taxon>
    </lineage>
</organism>
<evidence type="ECO:0000313" key="2">
    <source>
        <dbReference type="EMBL" id="MEQ2220109.1"/>
    </source>
</evidence>
<evidence type="ECO:0000313" key="3">
    <source>
        <dbReference type="Proteomes" id="UP001482620"/>
    </source>
</evidence>
<protein>
    <recommendedName>
        <fullName evidence="4">Secreted protein</fullName>
    </recommendedName>
</protein>
<reference evidence="2 3" key="1">
    <citation type="submission" date="2021-06" db="EMBL/GenBank/DDBJ databases">
        <authorList>
            <person name="Palmer J.M."/>
        </authorList>
    </citation>
    <scope>NUCLEOTIDE SEQUENCE [LARGE SCALE GENOMIC DNA]</scope>
    <source>
        <strain evidence="3">if_2019</strain>
        <tissue evidence="2">Muscle</tissue>
    </source>
</reference>
<dbReference type="Proteomes" id="UP001482620">
    <property type="component" value="Unassembled WGS sequence"/>
</dbReference>